<keyword evidence="8 14" id="KW-1133">Transmembrane helix</keyword>
<dbReference type="STRING" id="1314674.A0A0D7BV43"/>
<comment type="function">
    <text evidence="14">Catalyzes the third of the four reactions of the long-chain fatty acids elongation cycle. This endoplasmic reticulum-bound enzymatic process, allows the addition of two carbons to the chain of long- and very long-chain fatty acids/VLCFAs per cycle. This enzyme catalyzes the dehydration of the 3-hydroxyacyl-CoA intermediate into trans-2,3-enoyl-CoA, within each cycle of fatty acid elongation. Thereby, it participates to the production of VLCFAs of different chain lengths that are involved in multiple biological processes as precursors of membrane lipids and lipid mediators.</text>
</comment>
<dbReference type="GO" id="GO:0042761">
    <property type="term" value="P:very long-chain fatty acid biosynthetic process"/>
    <property type="evidence" value="ECO:0007669"/>
    <property type="project" value="TreeGrafter"/>
</dbReference>
<evidence type="ECO:0000256" key="12">
    <source>
        <dbReference type="ARBA" id="ARBA00023239"/>
    </source>
</evidence>
<keyword evidence="5 14" id="KW-0444">Lipid biosynthesis</keyword>
<dbReference type="Pfam" id="PF04387">
    <property type="entry name" value="PTPLA"/>
    <property type="match status" value="1"/>
</dbReference>
<keyword evidence="14" id="KW-0256">Endoplasmic reticulum</keyword>
<dbReference type="AlphaFoldDB" id="A0A0D7BV43"/>
<dbReference type="EC" id="4.2.1.134" evidence="4 14"/>
<keyword evidence="9 14" id="KW-0443">Lipid metabolism</keyword>
<evidence type="ECO:0000256" key="11">
    <source>
        <dbReference type="ARBA" id="ARBA00023160"/>
    </source>
</evidence>
<evidence type="ECO:0000313" key="16">
    <source>
        <dbReference type="Proteomes" id="UP000054007"/>
    </source>
</evidence>
<comment type="caution">
    <text evidence="14">Lacks conserved residue(s) required for the propagation of feature annotation.</text>
</comment>
<feature type="transmembrane region" description="Helical" evidence="14">
    <location>
        <begin position="203"/>
        <end position="226"/>
    </location>
</feature>
<evidence type="ECO:0000256" key="2">
    <source>
        <dbReference type="ARBA" id="ARBA00005194"/>
    </source>
</evidence>
<evidence type="ECO:0000256" key="7">
    <source>
        <dbReference type="ARBA" id="ARBA00022832"/>
    </source>
</evidence>
<comment type="catalytic activity">
    <reaction evidence="13 14">
        <text>a very-long-chain (3R)-3-hydroxyacyl-CoA = a very-long-chain (2E)-enoyl-CoA + H2O</text>
        <dbReference type="Rhea" id="RHEA:45812"/>
        <dbReference type="ChEBI" id="CHEBI:15377"/>
        <dbReference type="ChEBI" id="CHEBI:83728"/>
        <dbReference type="ChEBI" id="CHEBI:85440"/>
        <dbReference type="EC" id="4.2.1.134"/>
    </reaction>
</comment>
<comment type="similarity">
    <text evidence="3 14">Belongs to the very long-chain fatty acids dehydratase HACD family.</text>
</comment>
<dbReference type="PANTHER" id="PTHR11035">
    <property type="entry name" value="VERY-LONG-CHAIN (3R)-3-HYDROXYACYL-COA DEHYDRATASE"/>
    <property type="match status" value="1"/>
</dbReference>
<keyword evidence="11 14" id="KW-0275">Fatty acid biosynthesis</keyword>
<evidence type="ECO:0000256" key="3">
    <source>
        <dbReference type="ARBA" id="ARBA00007811"/>
    </source>
</evidence>
<evidence type="ECO:0000256" key="6">
    <source>
        <dbReference type="ARBA" id="ARBA00022692"/>
    </source>
</evidence>
<comment type="pathway">
    <text evidence="2 14">Lipid metabolism; fatty acid biosynthesis.</text>
</comment>
<evidence type="ECO:0000256" key="14">
    <source>
        <dbReference type="RuleBase" id="RU363109"/>
    </source>
</evidence>
<evidence type="ECO:0000256" key="4">
    <source>
        <dbReference type="ARBA" id="ARBA00013122"/>
    </source>
</evidence>
<keyword evidence="7 14" id="KW-0276">Fatty acid metabolism</keyword>
<dbReference type="GO" id="GO:0005789">
    <property type="term" value="C:endoplasmic reticulum membrane"/>
    <property type="evidence" value="ECO:0007669"/>
    <property type="project" value="UniProtKB-SubCell"/>
</dbReference>
<feature type="transmembrane region" description="Helical" evidence="14">
    <location>
        <begin position="250"/>
        <end position="271"/>
    </location>
</feature>
<keyword evidence="16" id="KW-1185">Reference proteome</keyword>
<protein>
    <recommendedName>
        <fullName evidence="4 14">Very-long-chain (3R)-3-hydroxyacyl-CoA dehydratase</fullName>
        <ecNumber evidence="4 14">4.2.1.134</ecNumber>
    </recommendedName>
</protein>
<keyword evidence="12 14" id="KW-0456">Lyase</keyword>
<dbReference type="GO" id="GO:0102158">
    <property type="term" value="F:very-long-chain (3R)-3-hydroxyacyl-CoA dehydratase activity"/>
    <property type="evidence" value="ECO:0007669"/>
    <property type="project" value="UniProtKB-EC"/>
</dbReference>
<evidence type="ECO:0000313" key="15">
    <source>
        <dbReference type="EMBL" id="KIY74373.1"/>
    </source>
</evidence>
<keyword evidence="6 14" id="KW-0812">Transmembrane</keyword>
<feature type="transmembrane region" description="Helical" evidence="14">
    <location>
        <begin position="170"/>
        <end position="191"/>
    </location>
</feature>
<proteinExistence type="inferred from homology"/>
<gene>
    <name evidence="15" type="ORF">CYLTODRAFT_385202</name>
</gene>
<dbReference type="PANTHER" id="PTHR11035:SF3">
    <property type="entry name" value="VERY-LONG-CHAIN (3R)-3-HYDROXYACYL-COA DEHYDRATASE"/>
    <property type="match status" value="1"/>
</dbReference>
<keyword evidence="10 14" id="KW-0472">Membrane</keyword>
<evidence type="ECO:0000256" key="9">
    <source>
        <dbReference type="ARBA" id="ARBA00023098"/>
    </source>
</evidence>
<reference evidence="15 16" key="1">
    <citation type="journal article" date="2015" name="Fungal Genet. Biol.">
        <title>Evolution of novel wood decay mechanisms in Agaricales revealed by the genome sequences of Fistulina hepatica and Cylindrobasidium torrendii.</title>
        <authorList>
            <person name="Floudas D."/>
            <person name="Held B.W."/>
            <person name="Riley R."/>
            <person name="Nagy L.G."/>
            <person name="Koehler G."/>
            <person name="Ransdell A.S."/>
            <person name="Younus H."/>
            <person name="Chow J."/>
            <person name="Chiniquy J."/>
            <person name="Lipzen A."/>
            <person name="Tritt A."/>
            <person name="Sun H."/>
            <person name="Haridas S."/>
            <person name="LaButti K."/>
            <person name="Ohm R.A."/>
            <person name="Kues U."/>
            <person name="Blanchette R.A."/>
            <person name="Grigoriev I.V."/>
            <person name="Minto R.E."/>
            <person name="Hibbett D.S."/>
        </authorList>
    </citation>
    <scope>NUCLEOTIDE SEQUENCE [LARGE SCALE GENOMIC DNA]</scope>
    <source>
        <strain evidence="15 16">FP15055 ss-10</strain>
    </source>
</reference>
<evidence type="ECO:0000256" key="13">
    <source>
        <dbReference type="ARBA" id="ARBA00036671"/>
    </source>
</evidence>
<name>A0A0D7BV43_9AGAR</name>
<accession>A0A0D7BV43</accession>
<organism evidence="15 16">
    <name type="scientific">Cylindrobasidium torrendii FP15055 ss-10</name>
    <dbReference type="NCBI Taxonomy" id="1314674"/>
    <lineage>
        <taxon>Eukaryota</taxon>
        <taxon>Fungi</taxon>
        <taxon>Dikarya</taxon>
        <taxon>Basidiomycota</taxon>
        <taxon>Agaricomycotina</taxon>
        <taxon>Agaricomycetes</taxon>
        <taxon>Agaricomycetidae</taxon>
        <taxon>Agaricales</taxon>
        <taxon>Marasmiineae</taxon>
        <taxon>Physalacriaceae</taxon>
        <taxon>Cylindrobasidium</taxon>
    </lineage>
</organism>
<dbReference type="GO" id="GO:0030148">
    <property type="term" value="P:sphingolipid biosynthetic process"/>
    <property type="evidence" value="ECO:0007669"/>
    <property type="project" value="TreeGrafter"/>
</dbReference>
<dbReference type="OrthoDB" id="46988at2759"/>
<evidence type="ECO:0000256" key="10">
    <source>
        <dbReference type="ARBA" id="ARBA00023136"/>
    </source>
</evidence>
<dbReference type="UniPathway" id="UPA00094"/>
<dbReference type="GO" id="GO:0030497">
    <property type="term" value="P:fatty acid elongation"/>
    <property type="evidence" value="ECO:0007669"/>
    <property type="project" value="TreeGrafter"/>
</dbReference>
<feature type="transmembrane region" description="Helical" evidence="14">
    <location>
        <begin position="30"/>
        <end position="52"/>
    </location>
</feature>
<dbReference type="InterPro" id="IPR007482">
    <property type="entry name" value="Tyr_Pase-like_PTPLA"/>
</dbReference>
<evidence type="ECO:0000256" key="5">
    <source>
        <dbReference type="ARBA" id="ARBA00022516"/>
    </source>
</evidence>
<dbReference type="EMBL" id="KN880431">
    <property type="protein sequence ID" value="KIY74373.1"/>
    <property type="molecule type" value="Genomic_DNA"/>
</dbReference>
<sequence>MTKGKTAQTVTPMPPPKNKPTAAKLPYIKYYLIAYNVLSTLGWGYILVLLFVHVLNIDGKSSAISASYGTASSAFSRFFPYFKSNAGIQYAIESKLPGFLAPIFRRFTTSYLRVGTITAFVQTCALLEVAHSALGWVRSPIVTTAMQVSSRLYAVWGVTEQFPEVRSNPLYTTMVFAWAVAEVIRYSFYAANLLGKEPYPLLYLRYTAFWVLYPLGASSEAFLNYATLPNSSPMPSWSSWAKGMWKPTDYVRGALFLIWWPALYVMMSYMVKQRSKVLRPSKGHKLN</sequence>
<evidence type="ECO:0000256" key="1">
    <source>
        <dbReference type="ARBA" id="ARBA00004141"/>
    </source>
</evidence>
<evidence type="ECO:0000256" key="8">
    <source>
        <dbReference type="ARBA" id="ARBA00022989"/>
    </source>
</evidence>
<dbReference type="Proteomes" id="UP000054007">
    <property type="component" value="Unassembled WGS sequence"/>
</dbReference>
<comment type="subcellular location">
    <subcellularLocation>
        <location evidence="14">Endoplasmic reticulum membrane</location>
        <topology evidence="14">Multi-pass membrane protein</topology>
    </subcellularLocation>
    <subcellularLocation>
        <location evidence="1">Membrane</location>
        <topology evidence="1">Multi-pass membrane protein</topology>
    </subcellularLocation>
</comment>